<comment type="subcellular location">
    <subcellularLocation>
        <location evidence="1">Membrane</location>
        <topology evidence="1">Multi-pass membrane protein</topology>
    </subcellularLocation>
</comment>
<keyword evidence="8" id="KW-0460">Magnesium</keyword>
<keyword evidence="6" id="KW-0479">Metal-binding</keyword>
<reference evidence="16" key="1">
    <citation type="submission" date="2020-07" db="EMBL/GenBank/DDBJ databases">
        <title>Draft Genome Sequence of a Deep-Sea Yeast, Naganishia (Cryptococcus) liquefaciens strain N6.</title>
        <authorList>
            <person name="Han Y.W."/>
            <person name="Kajitani R."/>
            <person name="Morimoto H."/>
            <person name="Parhat M."/>
            <person name="Tsubouchi H."/>
            <person name="Bakenova O."/>
            <person name="Ogata M."/>
            <person name="Argunhan B."/>
            <person name="Aoki R."/>
            <person name="Kajiwara S."/>
            <person name="Itoh T."/>
            <person name="Iwasaki H."/>
        </authorList>
    </citation>
    <scope>NUCLEOTIDE SEQUENCE</scope>
    <source>
        <strain evidence="16">N6</strain>
    </source>
</reference>
<keyword evidence="7" id="KW-0378">Hydrolase</keyword>
<comment type="similarity">
    <text evidence="4">Belongs to the neutral sphingomyelinase family.</text>
</comment>
<accession>A0A8H3TT68</accession>
<dbReference type="Proteomes" id="UP000620104">
    <property type="component" value="Unassembled WGS sequence"/>
</dbReference>
<evidence type="ECO:0000256" key="3">
    <source>
        <dbReference type="ARBA" id="ARBA00004991"/>
    </source>
</evidence>
<evidence type="ECO:0000256" key="12">
    <source>
        <dbReference type="ARBA" id="ARBA00023136"/>
    </source>
</evidence>
<dbReference type="EMBL" id="BLZA01000018">
    <property type="protein sequence ID" value="GHJ86511.1"/>
    <property type="molecule type" value="Genomic_DNA"/>
</dbReference>
<dbReference type="PANTHER" id="PTHR16320">
    <property type="entry name" value="SPHINGOMYELINASE FAMILY MEMBER"/>
    <property type="match status" value="1"/>
</dbReference>
<comment type="pathway">
    <text evidence="3">Sphingolipid metabolism.</text>
</comment>
<dbReference type="InterPro" id="IPR005135">
    <property type="entry name" value="Endo/exonuclease/phosphatase"/>
</dbReference>
<organism evidence="16 17">
    <name type="scientific">Naganishia liquefaciens</name>
    <dbReference type="NCBI Taxonomy" id="104408"/>
    <lineage>
        <taxon>Eukaryota</taxon>
        <taxon>Fungi</taxon>
        <taxon>Dikarya</taxon>
        <taxon>Basidiomycota</taxon>
        <taxon>Agaricomycotina</taxon>
        <taxon>Tremellomycetes</taxon>
        <taxon>Filobasidiales</taxon>
        <taxon>Filobasidiaceae</taxon>
        <taxon>Naganishia</taxon>
    </lineage>
</organism>
<keyword evidence="12 14" id="KW-0472">Membrane</keyword>
<dbReference type="GO" id="GO:0006665">
    <property type="term" value="P:sphingolipid metabolic process"/>
    <property type="evidence" value="ECO:0007669"/>
    <property type="project" value="UniProtKB-KW"/>
</dbReference>
<evidence type="ECO:0000256" key="14">
    <source>
        <dbReference type="SAM" id="Phobius"/>
    </source>
</evidence>
<dbReference type="GO" id="GO:0004767">
    <property type="term" value="F:sphingomyelin phosphodiesterase activity"/>
    <property type="evidence" value="ECO:0007669"/>
    <property type="project" value="InterPro"/>
</dbReference>
<evidence type="ECO:0000256" key="6">
    <source>
        <dbReference type="ARBA" id="ARBA00022723"/>
    </source>
</evidence>
<sequence length="542" mass="59197">MSTSASPPAALSVLTFNVWGLKFISKDRTPRIAAIAEFLATHAEPTTTPGTGFDIVCLQECWVQRDFETIREACKDVFPYSRYFHTGALGSGLAILSKFPIISAQALPYSLSGLPLAVIAGDFFVNKAAGSVVVLHPELGEVEIWNTHMHAAGEHGPQTQQAHRMAQAWQLANAIRAAAERGRYVIATGDFNSSPQSLPIAIMRDQGCVLDAWLMTHPESLTAAAPETDEDGILRHGMTCDNYINSYSAGKPLVDEAIRWKGKRLDYIFYRGPDVARRRPLLWSFKGQGKRRQGNGKYHDDKPGQHTVGSHAHDDVRHLEEGPPIAESMQSAPILSCQSCRVVMTDLVPGQTYSYSDHFGVLATFAILSANEANNPLTNPEAPQHRPLPTDYDGTAPLVQIASNEASSGDSGTSRTKQEASSRQTAINAFFHSPTKAETIRNAIDILRAYSGISARNSKFHLRLFGLSIFAAVALSVSSAWQPKSYIQPIWTLLGVAVGALGATMLYVGFVWGRWEANLLREVVAQMELDQAVADLEIEARQ</sequence>
<dbReference type="InterPro" id="IPR036691">
    <property type="entry name" value="Endo/exonu/phosph_ase_sf"/>
</dbReference>
<evidence type="ECO:0000256" key="10">
    <source>
        <dbReference type="ARBA" id="ARBA00022989"/>
    </source>
</evidence>
<dbReference type="Pfam" id="PF03372">
    <property type="entry name" value="Exo_endo_phos"/>
    <property type="match status" value="1"/>
</dbReference>
<feature type="region of interest" description="Disordered" evidence="13">
    <location>
        <begin position="376"/>
        <end position="395"/>
    </location>
</feature>
<evidence type="ECO:0000256" key="13">
    <source>
        <dbReference type="SAM" id="MobiDB-lite"/>
    </source>
</evidence>
<feature type="domain" description="Endonuclease/exonuclease/phosphatase" evidence="15">
    <location>
        <begin position="14"/>
        <end position="282"/>
    </location>
</feature>
<dbReference type="SUPFAM" id="SSF56219">
    <property type="entry name" value="DNase I-like"/>
    <property type="match status" value="1"/>
</dbReference>
<keyword evidence="9" id="KW-0746">Sphingolipid metabolism</keyword>
<dbReference type="OrthoDB" id="387657at2759"/>
<dbReference type="GO" id="GO:0046872">
    <property type="term" value="F:metal ion binding"/>
    <property type="evidence" value="ECO:0007669"/>
    <property type="project" value="UniProtKB-KW"/>
</dbReference>
<dbReference type="PANTHER" id="PTHR16320:SF24">
    <property type="entry name" value="PHOSPHODIESTERASE, PUTATIVE-RELATED"/>
    <property type="match status" value="1"/>
</dbReference>
<evidence type="ECO:0000313" key="17">
    <source>
        <dbReference type="Proteomes" id="UP000620104"/>
    </source>
</evidence>
<evidence type="ECO:0000259" key="15">
    <source>
        <dbReference type="Pfam" id="PF03372"/>
    </source>
</evidence>
<evidence type="ECO:0000256" key="8">
    <source>
        <dbReference type="ARBA" id="ARBA00022842"/>
    </source>
</evidence>
<evidence type="ECO:0000313" key="16">
    <source>
        <dbReference type="EMBL" id="GHJ86511.1"/>
    </source>
</evidence>
<name>A0A8H3TT68_9TREE</name>
<dbReference type="Gene3D" id="3.60.10.10">
    <property type="entry name" value="Endonuclease/exonuclease/phosphatase"/>
    <property type="match status" value="1"/>
</dbReference>
<evidence type="ECO:0000256" key="1">
    <source>
        <dbReference type="ARBA" id="ARBA00004141"/>
    </source>
</evidence>
<feature type="region of interest" description="Disordered" evidence="13">
    <location>
        <begin position="288"/>
        <end position="314"/>
    </location>
</feature>
<keyword evidence="11" id="KW-0443">Lipid metabolism</keyword>
<keyword evidence="5 14" id="KW-0812">Transmembrane</keyword>
<dbReference type="GO" id="GO:0016020">
    <property type="term" value="C:membrane"/>
    <property type="evidence" value="ECO:0007669"/>
    <property type="project" value="UniProtKB-SubCell"/>
</dbReference>
<evidence type="ECO:0000256" key="4">
    <source>
        <dbReference type="ARBA" id="ARBA00006335"/>
    </source>
</evidence>
<keyword evidence="10 14" id="KW-1133">Transmembrane helix</keyword>
<evidence type="ECO:0000256" key="7">
    <source>
        <dbReference type="ARBA" id="ARBA00022801"/>
    </source>
</evidence>
<dbReference type="InterPro" id="IPR038772">
    <property type="entry name" value="Sph/SMPD2-like"/>
</dbReference>
<comment type="pathway">
    <text evidence="2">Lipid metabolism; sphingolipid metabolism.</text>
</comment>
<dbReference type="AlphaFoldDB" id="A0A8H3TT68"/>
<evidence type="ECO:0000256" key="11">
    <source>
        <dbReference type="ARBA" id="ARBA00023098"/>
    </source>
</evidence>
<feature type="transmembrane region" description="Helical" evidence="14">
    <location>
        <begin position="490"/>
        <end position="512"/>
    </location>
</feature>
<proteinExistence type="inferred from homology"/>
<evidence type="ECO:0000256" key="2">
    <source>
        <dbReference type="ARBA" id="ARBA00004760"/>
    </source>
</evidence>
<keyword evidence="17" id="KW-1185">Reference proteome</keyword>
<gene>
    <name evidence="16" type="ORF">NliqN6_2913</name>
</gene>
<evidence type="ECO:0000256" key="9">
    <source>
        <dbReference type="ARBA" id="ARBA00022919"/>
    </source>
</evidence>
<comment type="caution">
    <text evidence="16">The sequence shown here is derived from an EMBL/GenBank/DDBJ whole genome shotgun (WGS) entry which is preliminary data.</text>
</comment>
<evidence type="ECO:0000256" key="5">
    <source>
        <dbReference type="ARBA" id="ARBA00022692"/>
    </source>
</evidence>
<protein>
    <recommendedName>
        <fullName evidence="15">Endonuclease/exonuclease/phosphatase domain-containing protein</fullName>
    </recommendedName>
</protein>